<reference evidence="1" key="1">
    <citation type="journal article" date="2020" name="Nature">
        <title>Giant virus diversity and host interactions through global metagenomics.</title>
        <authorList>
            <person name="Schulz F."/>
            <person name="Roux S."/>
            <person name="Paez-Espino D."/>
            <person name="Jungbluth S."/>
            <person name="Walsh D.A."/>
            <person name="Denef V.J."/>
            <person name="McMahon K.D."/>
            <person name="Konstantinidis K.T."/>
            <person name="Eloe-Fadrosh E.A."/>
            <person name="Kyrpides N.C."/>
            <person name="Woyke T."/>
        </authorList>
    </citation>
    <scope>NUCLEOTIDE SEQUENCE</scope>
    <source>
        <strain evidence="1">GVMAG-M-3300018080-19</strain>
    </source>
</reference>
<dbReference type="AlphaFoldDB" id="A0A6C0BN12"/>
<accession>A0A6C0BN12</accession>
<sequence length="209" mass="24004">MLQVPPREIIDLTQDDVQGEDTPKDKDVIDLTTTEDFWNDLDDLVKISKQYNDDRYFSPAEVKRIHEAANLYQVWGYRYDEGKDYEQKTQGAYRDLVAFTDPLMRNLQQVHACGRTFVFRCDMEDLYSYATLAPPSDHVRRDGPGIIRQYLAEPGIGKQLVDFAGQDPHSASPMYSGLIIAARSILAIAADDWDTAIRLFQELLKDLMY</sequence>
<evidence type="ECO:0000313" key="1">
    <source>
        <dbReference type="EMBL" id="QHS93797.1"/>
    </source>
</evidence>
<proteinExistence type="predicted"/>
<name>A0A6C0BN12_9ZZZZ</name>
<protein>
    <submittedName>
        <fullName evidence="1">Uncharacterized protein</fullName>
    </submittedName>
</protein>
<dbReference type="EMBL" id="MN739209">
    <property type="protein sequence ID" value="QHS93797.1"/>
    <property type="molecule type" value="Genomic_DNA"/>
</dbReference>
<organism evidence="1">
    <name type="scientific">viral metagenome</name>
    <dbReference type="NCBI Taxonomy" id="1070528"/>
    <lineage>
        <taxon>unclassified sequences</taxon>
        <taxon>metagenomes</taxon>
        <taxon>organismal metagenomes</taxon>
    </lineage>
</organism>